<name>A0AAJ4MZL7_AGRTU</name>
<organism evidence="1 2">
    <name type="scientific">Agrobacterium tumefaciens</name>
    <dbReference type="NCBI Taxonomy" id="358"/>
    <lineage>
        <taxon>Bacteria</taxon>
        <taxon>Pseudomonadati</taxon>
        <taxon>Pseudomonadota</taxon>
        <taxon>Alphaproteobacteria</taxon>
        <taxon>Hyphomicrobiales</taxon>
        <taxon>Rhizobiaceae</taxon>
        <taxon>Rhizobium/Agrobacterium group</taxon>
        <taxon>Agrobacterium</taxon>
        <taxon>Agrobacterium tumefaciens complex</taxon>
    </lineage>
</organism>
<dbReference type="EMBL" id="CP049216">
    <property type="protein sequence ID" value="QTG12414.1"/>
    <property type="molecule type" value="Genomic_DNA"/>
</dbReference>
<dbReference type="AlphaFoldDB" id="A0AAJ4MZL7"/>
<reference evidence="1" key="1">
    <citation type="submission" date="2020-02" db="EMBL/GenBank/DDBJ databases">
        <title>Unexpected conservation and global transmission of agrobacterial virulence plasmids.</title>
        <authorList>
            <person name="Weisberg A.J."/>
            <person name="Davis E.W. II"/>
            <person name="Tabima J.R."/>
            <person name="Belcher M.S."/>
            <person name="Miller M."/>
            <person name="Kuo C.-H."/>
            <person name="Loper J.E."/>
            <person name="Grunwald N.J."/>
            <person name="Putnam M.L."/>
            <person name="Chang J.H."/>
        </authorList>
    </citation>
    <scope>NUCLEOTIDE SEQUENCE</scope>
    <source>
        <strain evidence="1">Q15/94</strain>
    </source>
</reference>
<proteinExistence type="predicted"/>
<evidence type="ECO:0000313" key="2">
    <source>
        <dbReference type="Proteomes" id="UP000663946"/>
    </source>
</evidence>
<protein>
    <submittedName>
        <fullName evidence="1">Uncharacterized protein</fullName>
    </submittedName>
</protein>
<evidence type="ECO:0000313" key="1">
    <source>
        <dbReference type="EMBL" id="QTG12414.1"/>
    </source>
</evidence>
<dbReference type="RefSeq" id="WP_333721886.1">
    <property type="nucleotide sequence ID" value="NZ_CP049216.1"/>
</dbReference>
<sequence length="132" mass="15611">MPLTKQQIAIKCWYEGRHKPKRPPRDKLVLGGKLKLTPRRREILYHVAFTDGIWWREERDWSNRWENHRIFVPYLGETCITSIVQYLKRCRLIAWSKEGGLPNFARQPYAHPPILLVTPLGMDALLECVEGF</sequence>
<dbReference type="Proteomes" id="UP000663946">
    <property type="component" value="Chromosome 1"/>
</dbReference>
<accession>A0AAJ4MZL7</accession>
<gene>
    <name evidence="1" type="ORF">G6M86_03765</name>
</gene>